<protein>
    <recommendedName>
        <fullName evidence="3">AhpC/TSA family protein</fullName>
    </recommendedName>
</protein>
<dbReference type="Proteomes" id="UP000269154">
    <property type="component" value="Unassembled WGS sequence"/>
</dbReference>
<dbReference type="OrthoDB" id="538741at2"/>
<dbReference type="RefSeq" id="WP_124144168.1">
    <property type="nucleotide sequence ID" value="NZ_CAWOKI010000389.1"/>
</dbReference>
<dbReference type="InterPro" id="IPR032801">
    <property type="entry name" value="PXL2A/B/C"/>
</dbReference>
<sequence>MNIYLTLKQSQRLRISDGEISPILSGCENVNRLLVLIWSQLGDFDNLEYAWWLQRESANLQAQGVTIRAIGIGDRASGLKFCEYTGFPTECLFVDPDAQLHQELELYQGLTVKFPLLNTSQSAWVNLMLMCAGIGSPGTLGEVFRGYLGDKKAPQLIGDDEVIHAKPLPPLKGSFFKMAGGTGFQRPFELATLRLRNMTEVLSNWSTYVPNSAYLTQRGATFLFDGQGNLLYKHCDRGILDFAFNKSNPLSFVLE</sequence>
<keyword evidence="2" id="KW-1185">Reference proteome</keyword>
<gene>
    <name evidence="1" type="ORF">D5R40_23745</name>
</gene>
<accession>A0A3N6NT40</accession>
<evidence type="ECO:0000313" key="1">
    <source>
        <dbReference type="EMBL" id="RQH30661.1"/>
    </source>
</evidence>
<dbReference type="Pfam" id="PF13911">
    <property type="entry name" value="AhpC-TSA_2"/>
    <property type="match status" value="1"/>
</dbReference>
<comment type="caution">
    <text evidence="1">The sequence shown here is derived from an EMBL/GenBank/DDBJ whole genome shotgun (WGS) entry which is preliminary data.</text>
</comment>
<dbReference type="AlphaFoldDB" id="A0A3N6NT40"/>
<evidence type="ECO:0008006" key="3">
    <source>
        <dbReference type="Google" id="ProtNLM"/>
    </source>
</evidence>
<proteinExistence type="predicted"/>
<dbReference type="EMBL" id="RCBY01000175">
    <property type="protein sequence ID" value="RQH30661.1"/>
    <property type="molecule type" value="Genomic_DNA"/>
</dbReference>
<reference evidence="1 2" key="1">
    <citation type="journal article" date="2018" name="ACS Chem. Biol.">
        <title>Ketoreductase domain dysfunction expands chemodiversity: malyngamide biosynthesis in the cyanobacterium Okeania hirsuta.</title>
        <authorList>
            <person name="Moss N.A."/>
            <person name="Leao T."/>
            <person name="Rankin M."/>
            <person name="McCullough T.M."/>
            <person name="Qu P."/>
            <person name="Korobeynikov A."/>
            <person name="Smith J.L."/>
            <person name="Gerwick L."/>
            <person name="Gerwick W.H."/>
        </authorList>
    </citation>
    <scope>NUCLEOTIDE SEQUENCE [LARGE SCALE GENOMIC DNA]</scope>
    <source>
        <strain evidence="1 2">PAB10Feb10-1</strain>
    </source>
</reference>
<organism evidence="1 2">
    <name type="scientific">Okeania hirsuta</name>
    <dbReference type="NCBI Taxonomy" id="1458930"/>
    <lineage>
        <taxon>Bacteria</taxon>
        <taxon>Bacillati</taxon>
        <taxon>Cyanobacteriota</taxon>
        <taxon>Cyanophyceae</taxon>
        <taxon>Oscillatoriophycideae</taxon>
        <taxon>Oscillatoriales</taxon>
        <taxon>Microcoleaceae</taxon>
        <taxon>Okeania</taxon>
    </lineage>
</organism>
<evidence type="ECO:0000313" key="2">
    <source>
        <dbReference type="Proteomes" id="UP000269154"/>
    </source>
</evidence>
<name>A0A3N6NT40_9CYAN</name>